<evidence type="ECO:0000313" key="12">
    <source>
        <dbReference type="EMBL" id="CAL4804216.1"/>
    </source>
</evidence>
<dbReference type="AlphaFoldDB" id="A0A9P1GLW3"/>
<accession>A0A9P1GLW3</accession>
<dbReference type="EC" id="3.2.1.52" evidence="3"/>
<dbReference type="GO" id="GO:0005975">
    <property type="term" value="P:carbohydrate metabolic process"/>
    <property type="evidence" value="ECO:0007669"/>
    <property type="project" value="InterPro"/>
</dbReference>
<comment type="similarity">
    <text evidence="2">Belongs to the glycosyl hydrolase 20 family.</text>
</comment>
<dbReference type="Pfam" id="PF00728">
    <property type="entry name" value="Glyco_hydro_20"/>
    <property type="match status" value="1"/>
</dbReference>
<keyword evidence="4" id="KW-0378">Hydrolase</keyword>
<dbReference type="OrthoDB" id="428480at2759"/>
<dbReference type="GO" id="GO:0016020">
    <property type="term" value="C:membrane"/>
    <property type="evidence" value="ECO:0007669"/>
    <property type="project" value="TreeGrafter"/>
</dbReference>
<evidence type="ECO:0000259" key="10">
    <source>
        <dbReference type="Pfam" id="PF14845"/>
    </source>
</evidence>
<evidence type="ECO:0000256" key="4">
    <source>
        <dbReference type="ARBA" id="ARBA00022801"/>
    </source>
</evidence>
<comment type="catalytic activity">
    <reaction evidence="1">
        <text>Hydrolysis of terminal non-reducing N-acetyl-D-hexosamine residues in N-acetyl-beta-D-hexosaminides.</text>
        <dbReference type="EC" id="3.2.1.52"/>
    </reaction>
</comment>
<dbReference type="PRINTS" id="PR00738">
    <property type="entry name" value="GLHYDRLASE20"/>
</dbReference>
<organism evidence="11">
    <name type="scientific">Cladocopium goreaui</name>
    <dbReference type="NCBI Taxonomy" id="2562237"/>
    <lineage>
        <taxon>Eukaryota</taxon>
        <taxon>Sar</taxon>
        <taxon>Alveolata</taxon>
        <taxon>Dinophyceae</taxon>
        <taxon>Suessiales</taxon>
        <taxon>Symbiodiniaceae</taxon>
        <taxon>Cladocopium</taxon>
    </lineage>
</organism>
<sequence>MDENLRFPHGLDTLQVERREHQIKILREDLADVKELSDKGMTTEDAKHESETSKLVEVALSEALQAASTRELHLELQWKAELETDLRKLRDTEVESRRLEKELKQLEEKLQRFPSRTALVQIFAVLDHWRCNRKALEKRQQFQQMQMDLLKSWDRRLEKQPQQLLTLDAECQKLRLEMAQGLRSTEEEAAQEEKELRERLARNQRRAHRAEGELSKYKAEVAAAKEGLEMACNGPLPPLERHMPRSALSEFSVAGALKALDQEGNDRFGLGPPRVGVVAASLYIASRLASKGDAETGFLKRNLMYASRCFLKKCRLKPPETWPNGIMTAVYGRVVSMLMVGTEVFVRATTDERISCSQLVDVSPPLPRGVNRRAAGDLRQYLWPAPRHIELHADGQPIAGTNLQINPLRVDPCQLTFNFSPSGANVGSPDVLWTLWHWCWRLCSFDTSEETADEATCDASKGSCEASDVETRRLEVITLELGGASDEKPHLDMDESYQLTLDGKSSLRASSIHGLRRGMETLLQVLDALRDQSDAQRWHWTPGISADGKVVSLQIDDHPRFKWRGLMLDTARHFIPMQVMKSLLLGMASTKLNVLHWHLTDAMSFPLDLESLPKLAELGSFGPNKSYSKGMVQELIAFAANFSIRVVPEIDMPAHTASWIFAEPNAVSNCTHVLPDDPNEAKNVFKARDKLALDISSKRSVQVAKTILQEVAGLFPDEFLHIGGDEVDYRCWTTMPHIRKWMQKQGLGPVQALQRFFDEIFAEASLKVGDESGAEDRRGGIKRLVSVCDSDRAVQQGLLNDSFFENTCVFSDVLNQVDAKSRKELEESQGVDAIRKVLSSAKFQDMSALSCKDDSNMGAQKRDLGPGRRAGLVHFRLEAERKERVTKNRPLSDTFEGMLSMGDLNRLQQAWDKMDKDEDLRAIPELHCAVPEQNLERMKGTSKTRTEFL</sequence>
<feature type="domain" description="Beta-hexosaminidase eukaryotic type N-terminal" evidence="10">
    <location>
        <begin position="382"/>
        <end position="524"/>
    </location>
</feature>
<dbReference type="EMBL" id="CAMXCT020006610">
    <property type="protein sequence ID" value="CAL1170279.1"/>
    <property type="molecule type" value="Genomic_DNA"/>
</dbReference>
<feature type="coiled-coil region" evidence="8">
    <location>
        <begin position="82"/>
        <end position="116"/>
    </location>
</feature>
<dbReference type="InterPro" id="IPR025705">
    <property type="entry name" value="Beta_hexosaminidase_sua/sub"/>
</dbReference>
<comment type="caution">
    <text evidence="11">The sequence shown here is derived from an EMBL/GenBank/DDBJ whole genome shotgun (WGS) entry which is preliminary data.</text>
</comment>
<dbReference type="InterPro" id="IPR017853">
    <property type="entry name" value="GH"/>
</dbReference>
<keyword evidence="6" id="KW-0326">Glycosidase</keyword>
<dbReference type="GO" id="GO:0030203">
    <property type="term" value="P:glycosaminoglycan metabolic process"/>
    <property type="evidence" value="ECO:0007669"/>
    <property type="project" value="TreeGrafter"/>
</dbReference>
<dbReference type="GO" id="GO:0004563">
    <property type="term" value="F:beta-N-acetylhexosaminidase activity"/>
    <property type="evidence" value="ECO:0007669"/>
    <property type="project" value="UniProtKB-EC"/>
</dbReference>
<feature type="coiled-coil region" evidence="8">
    <location>
        <begin position="179"/>
        <end position="227"/>
    </location>
</feature>
<reference evidence="12 13" key="2">
    <citation type="submission" date="2024-05" db="EMBL/GenBank/DDBJ databases">
        <authorList>
            <person name="Chen Y."/>
            <person name="Shah S."/>
            <person name="Dougan E. K."/>
            <person name="Thang M."/>
            <person name="Chan C."/>
        </authorList>
    </citation>
    <scope>NUCLEOTIDE SEQUENCE [LARGE SCALE GENOMIC DNA]</scope>
</reference>
<evidence type="ECO:0000256" key="8">
    <source>
        <dbReference type="SAM" id="Coils"/>
    </source>
</evidence>
<evidence type="ECO:0000256" key="5">
    <source>
        <dbReference type="ARBA" id="ARBA00023180"/>
    </source>
</evidence>
<evidence type="ECO:0000256" key="7">
    <source>
        <dbReference type="PIRSR" id="PIRSR625705-1"/>
    </source>
</evidence>
<dbReference type="InterPro" id="IPR015883">
    <property type="entry name" value="Glyco_hydro_20_cat"/>
</dbReference>
<dbReference type="SUPFAM" id="SSF55545">
    <property type="entry name" value="beta-N-acetylhexosaminidase-like domain"/>
    <property type="match status" value="1"/>
</dbReference>
<keyword evidence="8" id="KW-0175">Coiled coil</keyword>
<dbReference type="EMBL" id="CAMXCT010006610">
    <property type="protein sequence ID" value="CAI4016904.1"/>
    <property type="molecule type" value="Genomic_DNA"/>
</dbReference>
<dbReference type="EMBL" id="CAMXCT030006610">
    <property type="protein sequence ID" value="CAL4804216.1"/>
    <property type="molecule type" value="Genomic_DNA"/>
</dbReference>
<dbReference type="PANTHER" id="PTHR22600:SF57">
    <property type="entry name" value="BETA-N-ACETYLHEXOSAMINIDASE"/>
    <property type="match status" value="1"/>
</dbReference>
<evidence type="ECO:0000259" key="9">
    <source>
        <dbReference type="Pfam" id="PF00728"/>
    </source>
</evidence>
<gene>
    <name evidence="11" type="ORF">C1SCF055_LOCUS41593</name>
</gene>
<keyword evidence="13" id="KW-1185">Reference proteome</keyword>
<evidence type="ECO:0000313" key="11">
    <source>
        <dbReference type="EMBL" id="CAI4016904.1"/>
    </source>
</evidence>
<dbReference type="Pfam" id="PF14845">
    <property type="entry name" value="Glycohydro_20b2"/>
    <property type="match status" value="1"/>
</dbReference>
<evidence type="ECO:0000256" key="6">
    <source>
        <dbReference type="ARBA" id="ARBA00023295"/>
    </source>
</evidence>
<dbReference type="Gene3D" id="3.30.379.10">
    <property type="entry name" value="Chitobiase/beta-hexosaminidase domain 2-like"/>
    <property type="match status" value="1"/>
</dbReference>
<feature type="active site" description="Proton donor" evidence="7">
    <location>
        <position position="726"/>
    </location>
</feature>
<dbReference type="InterPro" id="IPR029019">
    <property type="entry name" value="HEX_eukaryotic_N"/>
</dbReference>
<reference evidence="11" key="1">
    <citation type="submission" date="2022-10" db="EMBL/GenBank/DDBJ databases">
        <authorList>
            <person name="Chen Y."/>
            <person name="Dougan E. K."/>
            <person name="Chan C."/>
            <person name="Rhodes N."/>
            <person name="Thang M."/>
        </authorList>
    </citation>
    <scope>NUCLEOTIDE SEQUENCE</scope>
</reference>
<dbReference type="InterPro" id="IPR029018">
    <property type="entry name" value="Hex-like_dom2"/>
</dbReference>
<dbReference type="PANTHER" id="PTHR22600">
    <property type="entry name" value="BETA-HEXOSAMINIDASE"/>
    <property type="match status" value="1"/>
</dbReference>
<dbReference type="Gene3D" id="3.20.20.80">
    <property type="entry name" value="Glycosidases"/>
    <property type="match status" value="1"/>
</dbReference>
<evidence type="ECO:0000256" key="1">
    <source>
        <dbReference type="ARBA" id="ARBA00001231"/>
    </source>
</evidence>
<evidence type="ECO:0000256" key="2">
    <source>
        <dbReference type="ARBA" id="ARBA00006285"/>
    </source>
</evidence>
<evidence type="ECO:0000256" key="3">
    <source>
        <dbReference type="ARBA" id="ARBA00012663"/>
    </source>
</evidence>
<proteinExistence type="inferred from homology"/>
<keyword evidence="5" id="KW-0325">Glycoprotein</keyword>
<evidence type="ECO:0000313" key="13">
    <source>
        <dbReference type="Proteomes" id="UP001152797"/>
    </source>
</evidence>
<dbReference type="Proteomes" id="UP001152797">
    <property type="component" value="Unassembled WGS sequence"/>
</dbReference>
<protein>
    <recommendedName>
        <fullName evidence="3">beta-N-acetylhexosaminidase</fullName>
        <ecNumber evidence="3">3.2.1.52</ecNumber>
    </recommendedName>
</protein>
<name>A0A9P1GLW3_9DINO</name>
<feature type="domain" description="Glycoside hydrolase family 20 catalytic" evidence="9">
    <location>
        <begin position="561"/>
        <end position="759"/>
    </location>
</feature>
<dbReference type="SUPFAM" id="SSF51445">
    <property type="entry name" value="(Trans)glycosidases"/>
    <property type="match status" value="1"/>
</dbReference>